<gene>
    <name evidence="2" type="ORF">FYJ63_01170</name>
</gene>
<evidence type="ECO:0000313" key="2">
    <source>
        <dbReference type="EMBL" id="MST48876.1"/>
    </source>
</evidence>
<accession>A0A7K0K040</accession>
<feature type="compositionally biased region" description="Basic residues" evidence="1">
    <location>
        <begin position="1"/>
        <end position="16"/>
    </location>
</feature>
<dbReference type="Pfam" id="PF11273">
    <property type="entry name" value="DUF3073"/>
    <property type="match status" value="1"/>
</dbReference>
<feature type="compositionally biased region" description="Acidic residues" evidence="1">
    <location>
        <begin position="69"/>
        <end position="80"/>
    </location>
</feature>
<evidence type="ECO:0000313" key="3">
    <source>
        <dbReference type="Proteomes" id="UP000442535"/>
    </source>
</evidence>
<protein>
    <submittedName>
        <fullName evidence="2">DUF3073 domain-containing protein</fullName>
    </submittedName>
</protein>
<evidence type="ECO:0000256" key="1">
    <source>
        <dbReference type="SAM" id="MobiDB-lite"/>
    </source>
</evidence>
<keyword evidence="3" id="KW-1185">Reference proteome</keyword>
<dbReference type="InterPro" id="IPR021426">
    <property type="entry name" value="DUF3073"/>
</dbReference>
<sequence length="80" mass="8908">MGRGRQKAKQTKVARRLKYESPEPDLAALERELTGKGGGSGNSYGSDPYADDPYAKYAEPDYVDKWADYEDDADADQDDE</sequence>
<dbReference type="EMBL" id="VUMY01000002">
    <property type="protein sequence ID" value="MST48876.1"/>
    <property type="molecule type" value="Genomic_DNA"/>
</dbReference>
<reference evidence="2 3" key="1">
    <citation type="submission" date="2019-08" db="EMBL/GenBank/DDBJ databases">
        <title>In-depth cultivation of the pig gut microbiome towards novel bacterial diversity and tailored functional studies.</title>
        <authorList>
            <person name="Wylensek D."/>
            <person name="Hitch T.C.A."/>
            <person name="Clavel T."/>
        </authorList>
    </citation>
    <scope>NUCLEOTIDE SEQUENCE [LARGE SCALE GENOMIC DNA]</scope>
    <source>
        <strain evidence="2 3">RF-GAM-744-WT-7</strain>
    </source>
</reference>
<proteinExistence type="predicted"/>
<feature type="region of interest" description="Disordered" evidence="1">
    <location>
        <begin position="1"/>
        <end position="56"/>
    </location>
</feature>
<name>A0A7K0K040_9ACTO</name>
<feature type="region of interest" description="Disordered" evidence="1">
    <location>
        <begin position="61"/>
        <end position="80"/>
    </location>
</feature>
<dbReference type="RefSeq" id="WP_154542987.1">
    <property type="nucleotide sequence ID" value="NZ_VUMY01000002.1"/>
</dbReference>
<dbReference type="AlphaFoldDB" id="A0A7K0K040"/>
<organism evidence="2 3">
    <name type="scientific">Mobiluncus porci</name>
    <dbReference type="NCBI Taxonomy" id="2652278"/>
    <lineage>
        <taxon>Bacteria</taxon>
        <taxon>Bacillati</taxon>
        <taxon>Actinomycetota</taxon>
        <taxon>Actinomycetes</taxon>
        <taxon>Actinomycetales</taxon>
        <taxon>Actinomycetaceae</taxon>
        <taxon>Mobiluncus</taxon>
    </lineage>
</organism>
<comment type="caution">
    <text evidence="2">The sequence shown here is derived from an EMBL/GenBank/DDBJ whole genome shotgun (WGS) entry which is preliminary data.</text>
</comment>
<dbReference type="Proteomes" id="UP000442535">
    <property type="component" value="Unassembled WGS sequence"/>
</dbReference>